<keyword evidence="3" id="KW-1185">Reference proteome</keyword>
<dbReference type="Proteomes" id="UP000732378">
    <property type="component" value="Unassembled WGS sequence"/>
</dbReference>
<dbReference type="EMBL" id="JAFBBZ010000001">
    <property type="protein sequence ID" value="MBM7509697.1"/>
    <property type="molecule type" value="Genomic_DNA"/>
</dbReference>
<reference evidence="2 3" key="1">
    <citation type="submission" date="2021-01" db="EMBL/GenBank/DDBJ databases">
        <title>Sequencing the genomes of 1000 actinobacteria strains.</title>
        <authorList>
            <person name="Klenk H.-P."/>
        </authorList>
    </citation>
    <scope>NUCLEOTIDE SEQUENCE [LARGE SCALE GENOMIC DNA]</scope>
    <source>
        <strain evidence="2 3">DSM 18239</strain>
    </source>
</reference>
<organism evidence="2 3">
    <name type="scientific">Nocardioides salarius</name>
    <dbReference type="NCBI Taxonomy" id="374513"/>
    <lineage>
        <taxon>Bacteria</taxon>
        <taxon>Bacillati</taxon>
        <taxon>Actinomycetota</taxon>
        <taxon>Actinomycetes</taxon>
        <taxon>Propionibacteriales</taxon>
        <taxon>Nocardioidaceae</taxon>
        <taxon>Nocardioides</taxon>
    </lineage>
</organism>
<feature type="transmembrane region" description="Helical" evidence="1">
    <location>
        <begin position="84"/>
        <end position="103"/>
    </location>
</feature>
<gene>
    <name evidence="2" type="ORF">JOE61_003511</name>
</gene>
<keyword evidence="1" id="KW-0812">Transmembrane</keyword>
<sequence length="145" mass="14926">MLLVTLAGLSSMHGLSDHGTASHGPAESYRTGTHQAMGAGSTNTVDDVTMRIHTAADVTGTSLDTAMKSGGAAPTSGVVESGDMYVGMALCLALLAGAIFLALRRRGLSYPLSSVVTTNTSRGVLPSRTRDSDPPDLYALSIQRC</sequence>
<dbReference type="RefSeq" id="WP_193667625.1">
    <property type="nucleotide sequence ID" value="NZ_CAXICV010000095.1"/>
</dbReference>
<proteinExistence type="predicted"/>
<keyword evidence="1" id="KW-1133">Transmembrane helix</keyword>
<name>A0ABS2MET0_9ACTN</name>
<evidence type="ECO:0000256" key="1">
    <source>
        <dbReference type="SAM" id="Phobius"/>
    </source>
</evidence>
<evidence type="ECO:0000313" key="3">
    <source>
        <dbReference type="Proteomes" id="UP000732378"/>
    </source>
</evidence>
<protein>
    <submittedName>
        <fullName evidence="2">Uncharacterized protein</fullName>
    </submittedName>
</protein>
<comment type="caution">
    <text evidence="2">The sequence shown here is derived from an EMBL/GenBank/DDBJ whole genome shotgun (WGS) entry which is preliminary data.</text>
</comment>
<accession>A0ABS2MET0</accession>
<keyword evidence="1" id="KW-0472">Membrane</keyword>
<evidence type="ECO:0000313" key="2">
    <source>
        <dbReference type="EMBL" id="MBM7509697.1"/>
    </source>
</evidence>